<keyword evidence="6 10" id="KW-1133">Transmembrane helix</keyword>
<dbReference type="PANTHER" id="PTHR21137">
    <property type="entry name" value="ODORANT RECEPTOR"/>
    <property type="match status" value="1"/>
</dbReference>
<evidence type="ECO:0000256" key="7">
    <source>
        <dbReference type="ARBA" id="ARBA00023136"/>
    </source>
</evidence>
<dbReference type="Proteomes" id="UP001153954">
    <property type="component" value="Unassembled WGS sequence"/>
</dbReference>
<evidence type="ECO:0000256" key="6">
    <source>
        <dbReference type="ARBA" id="ARBA00022989"/>
    </source>
</evidence>
<protein>
    <recommendedName>
        <fullName evidence="10">Odorant receptor</fullName>
    </recommendedName>
</protein>
<feature type="transmembrane region" description="Helical" evidence="10">
    <location>
        <begin position="36"/>
        <end position="54"/>
    </location>
</feature>
<evidence type="ECO:0000256" key="1">
    <source>
        <dbReference type="ARBA" id="ARBA00004651"/>
    </source>
</evidence>
<evidence type="ECO:0000256" key="9">
    <source>
        <dbReference type="ARBA" id="ARBA00023224"/>
    </source>
</evidence>
<evidence type="ECO:0000256" key="5">
    <source>
        <dbReference type="ARBA" id="ARBA00022725"/>
    </source>
</evidence>
<keyword evidence="2" id="KW-1003">Cell membrane</keyword>
<dbReference type="GO" id="GO:0007165">
    <property type="term" value="P:signal transduction"/>
    <property type="evidence" value="ECO:0007669"/>
    <property type="project" value="UniProtKB-KW"/>
</dbReference>
<evidence type="ECO:0000256" key="10">
    <source>
        <dbReference type="RuleBase" id="RU351113"/>
    </source>
</evidence>
<feature type="transmembrane region" description="Helical" evidence="10">
    <location>
        <begin position="168"/>
        <end position="190"/>
    </location>
</feature>
<name>A0AAU9UFG2_EUPED</name>
<keyword evidence="7 10" id="KW-0472">Membrane</keyword>
<feature type="transmembrane region" description="Helical" evidence="10">
    <location>
        <begin position="60"/>
        <end position="82"/>
    </location>
</feature>
<feature type="transmembrane region" description="Helical" evidence="10">
    <location>
        <begin position="289"/>
        <end position="311"/>
    </location>
</feature>
<organism evidence="11 12">
    <name type="scientific">Euphydryas editha</name>
    <name type="common">Edith's checkerspot</name>
    <dbReference type="NCBI Taxonomy" id="104508"/>
    <lineage>
        <taxon>Eukaryota</taxon>
        <taxon>Metazoa</taxon>
        <taxon>Ecdysozoa</taxon>
        <taxon>Arthropoda</taxon>
        <taxon>Hexapoda</taxon>
        <taxon>Insecta</taxon>
        <taxon>Pterygota</taxon>
        <taxon>Neoptera</taxon>
        <taxon>Endopterygota</taxon>
        <taxon>Lepidoptera</taxon>
        <taxon>Glossata</taxon>
        <taxon>Ditrysia</taxon>
        <taxon>Papilionoidea</taxon>
        <taxon>Nymphalidae</taxon>
        <taxon>Nymphalinae</taxon>
        <taxon>Euphydryas</taxon>
    </lineage>
</organism>
<keyword evidence="9 10" id="KW-0807">Transducer</keyword>
<dbReference type="AlphaFoldDB" id="A0AAU9UFG2"/>
<dbReference type="GO" id="GO:0004984">
    <property type="term" value="F:olfactory receptor activity"/>
    <property type="evidence" value="ECO:0007669"/>
    <property type="project" value="InterPro"/>
</dbReference>
<dbReference type="GO" id="GO:0005886">
    <property type="term" value="C:plasma membrane"/>
    <property type="evidence" value="ECO:0007669"/>
    <property type="project" value="UniProtKB-SubCell"/>
</dbReference>
<dbReference type="GO" id="GO:0005549">
    <property type="term" value="F:odorant binding"/>
    <property type="evidence" value="ECO:0007669"/>
    <property type="project" value="InterPro"/>
</dbReference>
<proteinExistence type="inferred from homology"/>
<keyword evidence="5 10" id="KW-0552">Olfaction</keyword>
<feature type="transmembrane region" description="Helical" evidence="10">
    <location>
        <begin position="260"/>
        <end position="283"/>
    </location>
</feature>
<evidence type="ECO:0000256" key="4">
    <source>
        <dbReference type="ARBA" id="ARBA00022692"/>
    </source>
</evidence>
<evidence type="ECO:0000313" key="11">
    <source>
        <dbReference type="EMBL" id="CAH2096547.1"/>
    </source>
</evidence>
<keyword evidence="4 10" id="KW-0812">Transmembrane</keyword>
<dbReference type="InterPro" id="IPR004117">
    <property type="entry name" value="7tm6_olfct_rcpt"/>
</dbReference>
<feature type="transmembrane region" description="Helical" evidence="10">
    <location>
        <begin position="6"/>
        <end position="24"/>
    </location>
</feature>
<feature type="transmembrane region" description="Helical" evidence="10">
    <location>
        <begin position="130"/>
        <end position="148"/>
    </location>
</feature>
<comment type="subcellular location">
    <subcellularLocation>
        <location evidence="1 10">Cell membrane</location>
        <topology evidence="1 10">Multi-pass membrane protein</topology>
    </subcellularLocation>
</comment>
<dbReference type="PANTHER" id="PTHR21137:SF35">
    <property type="entry name" value="ODORANT RECEPTOR 19A-RELATED"/>
    <property type="match status" value="1"/>
</dbReference>
<comment type="caution">
    <text evidence="11">The sequence shown here is derived from an EMBL/GenBank/DDBJ whole genome shotgun (WGS) entry which is preliminary data.</text>
</comment>
<gene>
    <name evidence="11" type="ORF">EEDITHA_LOCUS11870</name>
</gene>
<reference evidence="11" key="1">
    <citation type="submission" date="2022-03" db="EMBL/GenBank/DDBJ databases">
        <authorList>
            <person name="Tunstrom K."/>
        </authorList>
    </citation>
    <scope>NUCLEOTIDE SEQUENCE</scope>
</reference>
<keyword evidence="12" id="KW-1185">Reference proteome</keyword>
<keyword evidence="3 10" id="KW-0716">Sensory transduction</keyword>
<evidence type="ECO:0000313" key="12">
    <source>
        <dbReference type="Proteomes" id="UP001153954"/>
    </source>
</evidence>
<dbReference type="Pfam" id="PF02949">
    <property type="entry name" value="7tm_6"/>
    <property type="match status" value="1"/>
</dbReference>
<dbReference type="EMBL" id="CAKOGL010000016">
    <property type="protein sequence ID" value="CAH2096547.1"/>
    <property type="molecule type" value="Genomic_DNA"/>
</dbReference>
<sequence>MKHLTNVNLSLRITLIVLMVTGVWRPNFEGFKKRLYNIYTFFSTMIIVGVYIIIQVVDLILVWGNVPLMTATIFLLFTNIALGTKILNAIRKKEIIRTMLQESNDELSNERREVGKGIVRRYDIETTKQLSLYIVLSYTTVFGFATSAEKNQLPLRAWYPYDTSKTPAYHFTYAHQIIAISFGAAINICLDTLITSLISQCRCRLRLISLSLRMLCDNLDMSNKGLMTNASSKIINQRLRNCILRHQAVLAQIKLLQSCFTVPIFIQFSVSMIIICVTAYQLAFETTHLVRIVSMVTYLVVMMLQVFLYCYQGNELVNESEGVSSAAYECPWYACSVPIRRSLLMVMIRTRRAARLTAAGITELSLSTFMSLIKASYTFFTVLQQVGET</sequence>
<comment type="similarity">
    <text evidence="10">Belongs to the insect chemoreceptor superfamily. Heteromeric odorant receptor channel (TC 1.A.69) family.</text>
</comment>
<evidence type="ECO:0000256" key="8">
    <source>
        <dbReference type="ARBA" id="ARBA00023170"/>
    </source>
</evidence>
<evidence type="ECO:0000256" key="2">
    <source>
        <dbReference type="ARBA" id="ARBA00022475"/>
    </source>
</evidence>
<keyword evidence="8 10" id="KW-0675">Receptor</keyword>
<evidence type="ECO:0000256" key="3">
    <source>
        <dbReference type="ARBA" id="ARBA00022606"/>
    </source>
</evidence>
<accession>A0AAU9UFG2</accession>